<name>A0ACC2T0Z7_9FUNG</name>
<comment type="caution">
    <text evidence="1">The sequence shown here is derived from an EMBL/GenBank/DDBJ whole genome shotgun (WGS) entry which is preliminary data.</text>
</comment>
<gene>
    <name evidence="1" type="ORF">DSO57_1030483</name>
</gene>
<dbReference type="Proteomes" id="UP001165960">
    <property type="component" value="Unassembled WGS sequence"/>
</dbReference>
<evidence type="ECO:0000313" key="1">
    <source>
        <dbReference type="EMBL" id="KAJ9068255.1"/>
    </source>
</evidence>
<accession>A0ACC2T0Z7</accession>
<sequence length="108" mass="12479">MALFTYPVSNKLLTYRSLKSSNYPLISSLLFTIFTALNSLSLSRNYSCRYITAKYLMIPRYTSHKFPSNGFILPRRPIRNRISILKLPIQKLPYNAITEWTKILGGLS</sequence>
<evidence type="ECO:0000313" key="2">
    <source>
        <dbReference type="Proteomes" id="UP001165960"/>
    </source>
</evidence>
<organism evidence="1 2">
    <name type="scientific">Entomophthora muscae</name>
    <dbReference type="NCBI Taxonomy" id="34485"/>
    <lineage>
        <taxon>Eukaryota</taxon>
        <taxon>Fungi</taxon>
        <taxon>Fungi incertae sedis</taxon>
        <taxon>Zoopagomycota</taxon>
        <taxon>Entomophthoromycotina</taxon>
        <taxon>Entomophthoromycetes</taxon>
        <taxon>Entomophthorales</taxon>
        <taxon>Entomophthoraceae</taxon>
        <taxon>Entomophthora</taxon>
    </lineage>
</organism>
<dbReference type="EMBL" id="QTSX02003760">
    <property type="protein sequence ID" value="KAJ9068255.1"/>
    <property type="molecule type" value="Genomic_DNA"/>
</dbReference>
<proteinExistence type="predicted"/>
<reference evidence="1" key="1">
    <citation type="submission" date="2022-04" db="EMBL/GenBank/DDBJ databases">
        <title>Genome of the entomopathogenic fungus Entomophthora muscae.</title>
        <authorList>
            <person name="Elya C."/>
            <person name="Lovett B.R."/>
            <person name="Lee E."/>
            <person name="Macias A.M."/>
            <person name="Hajek A.E."/>
            <person name="De Bivort B.L."/>
            <person name="Kasson M.T."/>
            <person name="De Fine Licht H.H."/>
            <person name="Stajich J.E."/>
        </authorList>
    </citation>
    <scope>NUCLEOTIDE SEQUENCE</scope>
    <source>
        <strain evidence="1">Berkeley</strain>
    </source>
</reference>
<keyword evidence="2" id="KW-1185">Reference proteome</keyword>
<protein>
    <submittedName>
        <fullName evidence="1">Uncharacterized protein</fullName>
    </submittedName>
</protein>